<dbReference type="KEGG" id="mpsy:CEK71_19980"/>
<dbReference type="RefSeq" id="WP_088621028.1">
    <property type="nucleotide sequence ID" value="NZ_CP022129.1"/>
</dbReference>
<sequence>MNLFTRTLGSETGIQLNPLQDNSSIPVNADNSDQNIATMARLPRGRYDKPFLLNRANLVAKLGKRGSRISAVWLNEARVHLQEALSNGAANAVVQRLVREPLTVHKWIYASSSTSISLAPVIGDGAVTAVTIATKGNQYQRPQVTIAAGTGATIIVKVNTNGVVTGVRVWGGSGYNADSVITISEYSGITNGGAGAKAELIWPRNKADSSLDGVTVAILSGGSGYSHPTVTVAEDAANPATAVATLSGISGGSLTDAVVTMTKQGLWYDADNTLIDIVDASGASVGAGETISLLDENGNSLIQDGKITGIKVSGGSGYSNSNLIKITRKVLFDVEMENSSGALQTLAPSNGSTGANFAVGAAVTLSGTRSTATNPISTVAHVSAIEDGVIISLTPQQGDGETLNGSANVTVAISAPTDGGKQAKAYATVANGLISRVVMVQRGSKYSAATTTATIDQANNPEFVADVLAPGVYAEPYLFALKHLEAFNDGIILALHANPKVVKGVAQANDEITLRLIDPFDRSVLYQFVGSLQENATDDFGNSTYLPDVVASQTDAVQLVVGANTSISPLSSAYGYDTNGQEQWVSSVDPVLYFFEGGINAFAYNSNDLYNARRKLQDTVLQYGTIVACGSTDANLLSELANLAYETNTPFKFDVPFVVGGANSVLDAISFVDNLDFTAKDAAHLLHAYWTPITCDDPIGVNGRLALGSAALNAAYTCRRNAVKNSKGFAKKNAPVAGSNWPLSRRGMRQEYAPSREELSALADARINPVLFESFASGGKYVFVDFLTQAPVTNSLRKLTSVSEMSVAIDAAIARFGKDVLALPMQDAVTEMGDYLKALFEGAEQAKWLVPSAELGGRTFAYTVAANPQRPYDVMDIAYSLSYDGAVRQITITQSLVKR</sequence>
<dbReference type="AlphaFoldDB" id="A0A1Z4C3S5"/>
<dbReference type="EMBL" id="CP022129">
    <property type="protein sequence ID" value="ASF48158.1"/>
    <property type="molecule type" value="Genomic_DNA"/>
</dbReference>
<evidence type="ECO:0000313" key="1">
    <source>
        <dbReference type="EMBL" id="ASF48158.1"/>
    </source>
</evidence>
<proteinExistence type="predicted"/>
<dbReference type="Proteomes" id="UP000197019">
    <property type="component" value="Chromosome"/>
</dbReference>
<name>A0A1Z4C3S5_9GAMM</name>
<accession>A0A1Z4C3S5</accession>
<organism evidence="1 2">
    <name type="scientific">Methylovulum psychrotolerans</name>
    <dbReference type="NCBI Taxonomy" id="1704499"/>
    <lineage>
        <taxon>Bacteria</taxon>
        <taxon>Pseudomonadati</taxon>
        <taxon>Pseudomonadota</taxon>
        <taxon>Gammaproteobacteria</taxon>
        <taxon>Methylococcales</taxon>
        <taxon>Methylococcaceae</taxon>
        <taxon>Methylovulum</taxon>
    </lineage>
</organism>
<reference evidence="1 2" key="1">
    <citation type="submission" date="2017-06" db="EMBL/GenBank/DDBJ databases">
        <title>Genome Sequencing of the methanotroph Methylovulum psychrotolerants str. HV10-M2 isolated from a high-altitude environment.</title>
        <authorList>
            <person name="Mateos-Rivera A."/>
        </authorList>
    </citation>
    <scope>NUCLEOTIDE SEQUENCE [LARGE SCALE GENOMIC DNA]</scope>
    <source>
        <strain evidence="1 2">HV10_M2</strain>
    </source>
</reference>
<evidence type="ECO:0000313" key="2">
    <source>
        <dbReference type="Proteomes" id="UP000197019"/>
    </source>
</evidence>
<gene>
    <name evidence="1" type="ORF">CEK71_19980</name>
</gene>
<keyword evidence="2" id="KW-1185">Reference proteome</keyword>
<dbReference type="OrthoDB" id="5567525at2"/>
<protein>
    <submittedName>
        <fullName evidence="1">Uncharacterized protein</fullName>
    </submittedName>
</protein>